<feature type="non-terminal residue" evidence="1">
    <location>
        <position position="1"/>
    </location>
</feature>
<feature type="non-terminal residue" evidence="1">
    <location>
        <position position="81"/>
    </location>
</feature>
<reference evidence="1" key="1">
    <citation type="submission" date="2023-04" db="EMBL/GenBank/DDBJ databases">
        <title>Chromosome-level genome of Chaenocephalus aceratus.</title>
        <authorList>
            <person name="Park H."/>
        </authorList>
    </citation>
    <scope>NUCLEOTIDE SEQUENCE</scope>
    <source>
        <strain evidence="1">DE</strain>
        <tissue evidence="1">Muscle</tissue>
    </source>
</reference>
<accession>A0AAD9BA25</accession>
<evidence type="ECO:0000313" key="2">
    <source>
        <dbReference type="Proteomes" id="UP001228049"/>
    </source>
</evidence>
<protein>
    <submittedName>
        <fullName evidence="1">Dachshund like 1</fullName>
    </submittedName>
</protein>
<keyword evidence="2" id="KW-1185">Reference proteome</keyword>
<dbReference type="AlphaFoldDB" id="A0AAD9BA25"/>
<organism evidence="1 2">
    <name type="scientific">Dissostichus eleginoides</name>
    <name type="common">Patagonian toothfish</name>
    <name type="synonym">Dissostichus amissus</name>
    <dbReference type="NCBI Taxonomy" id="100907"/>
    <lineage>
        <taxon>Eukaryota</taxon>
        <taxon>Metazoa</taxon>
        <taxon>Chordata</taxon>
        <taxon>Craniata</taxon>
        <taxon>Vertebrata</taxon>
        <taxon>Euteleostomi</taxon>
        <taxon>Actinopterygii</taxon>
        <taxon>Neopterygii</taxon>
        <taxon>Teleostei</taxon>
        <taxon>Neoteleostei</taxon>
        <taxon>Acanthomorphata</taxon>
        <taxon>Eupercaria</taxon>
        <taxon>Perciformes</taxon>
        <taxon>Notothenioidei</taxon>
        <taxon>Nototheniidae</taxon>
        <taxon>Dissostichus</taxon>
    </lineage>
</organism>
<dbReference type="EMBL" id="JASDAP010000027">
    <property type="protein sequence ID" value="KAK1878309.1"/>
    <property type="molecule type" value="Genomic_DNA"/>
</dbReference>
<proteinExistence type="predicted"/>
<dbReference type="Proteomes" id="UP001228049">
    <property type="component" value="Unassembled WGS sequence"/>
</dbReference>
<evidence type="ECO:0000313" key="1">
    <source>
        <dbReference type="EMBL" id="KAK1878309.1"/>
    </source>
</evidence>
<sequence length="81" mass="8837">WVQIPLASLPSAVAQLEMDLAGHCHSGRWSRCHIEVMKEDSVPLATPTHGHRGDGARVSCPLMPTATLLSCEVLHNHYSIL</sequence>
<comment type="caution">
    <text evidence="1">The sequence shown here is derived from an EMBL/GenBank/DDBJ whole genome shotgun (WGS) entry which is preliminary data.</text>
</comment>
<name>A0AAD9BA25_DISEL</name>
<gene>
    <name evidence="1" type="ORF">KUDE01_003615</name>
</gene>